<organism evidence="6 7">
    <name type="scientific">Teichococcus globiformis</name>
    <dbReference type="NCBI Taxonomy" id="2307229"/>
    <lineage>
        <taxon>Bacteria</taxon>
        <taxon>Pseudomonadati</taxon>
        <taxon>Pseudomonadota</taxon>
        <taxon>Alphaproteobacteria</taxon>
        <taxon>Acetobacterales</taxon>
        <taxon>Roseomonadaceae</taxon>
        <taxon>Roseomonas</taxon>
    </lineage>
</organism>
<protein>
    <recommendedName>
        <fullName evidence="8">Bile acid:sodium symporter</fullName>
    </recommendedName>
</protein>
<dbReference type="InterPro" id="IPR038770">
    <property type="entry name" value="Na+/solute_symporter_sf"/>
</dbReference>
<comment type="subcellular location">
    <subcellularLocation>
        <location evidence="1">Membrane</location>
        <topology evidence="1">Multi-pass membrane protein</topology>
    </subcellularLocation>
</comment>
<feature type="transmembrane region" description="Helical" evidence="5">
    <location>
        <begin position="246"/>
        <end position="270"/>
    </location>
</feature>
<dbReference type="RefSeq" id="WP_379597681.1">
    <property type="nucleotide sequence ID" value="NZ_JBHRTN010000018.1"/>
</dbReference>
<dbReference type="InterPro" id="IPR002657">
    <property type="entry name" value="BilAc:Na_symport/Acr3"/>
</dbReference>
<evidence type="ECO:0000256" key="1">
    <source>
        <dbReference type="ARBA" id="ARBA00004141"/>
    </source>
</evidence>
<evidence type="ECO:0000256" key="3">
    <source>
        <dbReference type="ARBA" id="ARBA00022989"/>
    </source>
</evidence>
<feature type="transmembrane region" description="Helical" evidence="5">
    <location>
        <begin position="151"/>
        <end position="175"/>
    </location>
</feature>
<proteinExistence type="predicted"/>
<evidence type="ECO:0000256" key="4">
    <source>
        <dbReference type="ARBA" id="ARBA00023136"/>
    </source>
</evidence>
<dbReference type="Proteomes" id="UP001595593">
    <property type="component" value="Unassembled WGS sequence"/>
</dbReference>
<keyword evidence="4 5" id="KW-0472">Membrane</keyword>
<evidence type="ECO:0008006" key="8">
    <source>
        <dbReference type="Google" id="ProtNLM"/>
    </source>
</evidence>
<feature type="transmembrane region" description="Helical" evidence="5">
    <location>
        <begin position="120"/>
        <end position="139"/>
    </location>
</feature>
<feature type="transmembrane region" description="Helical" evidence="5">
    <location>
        <begin position="57"/>
        <end position="74"/>
    </location>
</feature>
<keyword evidence="2 5" id="KW-0812">Transmembrane</keyword>
<dbReference type="Gene3D" id="1.20.1530.20">
    <property type="match status" value="1"/>
</dbReference>
<evidence type="ECO:0000313" key="7">
    <source>
        <dbReference type="Proteomes" id="UP001595593"/>
    </source>
</evidence>
<evidence type="ECO:0000313" key="6">
    <source>
        <dbReference type="EMBL" id="MFC3126394.1"/>
    </source>
</evidence>
<dbReference type="Pfam" id="PF01758">
    <property type="entry name" value="SBF"/>
    <property type="match status" value="1"/>
</dbReference>
<dbReference type="EMBL" id="JBHRTN010000018">
    <property type="protein sequence ID" value="MFC3126394.1"/>
    <property type="molecule type" value="Genomic_DNA"/>
</dbReference>
<name>A0ABV7G138_9PROT</name>
<sequence length="334" mass="35075">MKRTRPTSGRPAIWGGTILGSILRILEWCARQGSTLLVCGILIGLFVPPLAAAMREVLTPCVFLLMLLALLRVDPSRALSYLRRPLLVAALCAWLLLACPMIAFAIAWTTGLTTGEAASFGAALVIMATGCAATSSPAFARLVGLDGELSLVVALFTTLLVPFTAPPLALGLLGIDLSISIPALMARLALLVGLPLILSLILRHRLGTDRLERAGGAVDGSVVLLVVIYGFGVMDGILDRLLAEPLMMAAGTALAFAGSLGLNALTALAFRPAGAGPALTAGLLSGNRNMSLYLAVLPAATDARILLFFALCQFPLFFSPLLLKPLYRRLHRQG</sequence>
<keyword evidence="3 5" id="KW-1133">Transmembrane helix</keyword>
<comment type="caution">
    <text evidence="6">The sequence shown here is derived from an EMBL/GenBank/DDBJ whole genome shotgun (WGS) entry which is preliminary data.</text>
</comment>
<evidence type="ECO:0000256" key="2">
    <source>
        <dbReference type="ARBA" id="ARBA00022692"/>
    </source>
</evidence>
<feature type="transmembrane region" description="Helical" evidence="5">
    <location>
        <begin position="214"/>
        <end position="234"/>
    </location>
</feature>
<reference evidence="7" key="1">
    <citation type="journal article" date="2019" name="Int. J. Syst. Evol. Microbiol.">
        <title>The Global Catalogue of Microorganisms (GCM) 10K type strain sequencing project: providing services to taxonomists for standard genome sequencing and annotation.</title>
        <authorList>
            <consortium name="The Broad Institute Genomics Platform"/>
            <consortium name="The Broad Institute Genome Sequencing Center for Infectious Disease"/>
            <person name="Wu L."/>
            <person name="Ma J."/>
        </authorList>
    </citation>
    <scope>NUCLEOTIDE SEQUENCE [LARGE SCALE GENOMIC DNA]</scope>
    <source>
        <strain evidence="7">KCTC 52094</strain>
    </source>
</reference>
<evidence type="ECO:0000256" key="5">
    <source>
        <dbReference type="SAM" id="Phobius"/>
    </source>
</evidence>
<gene>
    <name evidence="6" type="ORF">ACFOD4_15115</name>
</gene>
<accession>A0ABV7G138</accession>
<feature type="transmembrane region" description="Helical" evidence="5">
    <location>
        <begin position="33"/>
        <end position="51"/>
    </location>
</feature>
<feature type="transmembrane region" description="Helical" evidence="5">
    <location>
        <begin position="181"/>
        <end position="202"/>
    </location>
</feature>
<feature type="transmembrane region" description="Helical" evidence="5">
    <location>
        <begin position="86"/>
        <end position="108"/>
    </location>
</feature>
<keyword evidence="7" id="KW-1185">Reference proteome</keyword>